<evidence type="ECO:0000256" key="3">
    <source>
        <dbReference type="ARBA" id="ARBA00023180"/>
    </source>
</evidence>
<dbReference type="InterPro" id="IPR049625">
    <property type="entry name" value="Glyco_transf_61_cat"/>
</dbReference>
<dbReference type="GO" id="GO:0016757">
    <property type="term" value="F:glycosyltransferase activity"/>
    <property type="evidence" value="ECO:0007669"/>
    <property type="project" value="UniProtKB-KW"/>
</dbReference>
<evidence type="ECO:0000313" key="5">
    <source>
        <dbReference type="EMBL" id="MEC3862664.1"/>
    </source>
</evidence>
<sequence>MTVDTVNFSKLDEEALPFSIAQVDHGLVNSRFHMADPEVGAYVPDQQNTVFRNVFAVDETEDGNVSISEDQIVRHAGSALVIGGHRNHWHFLINFMPRLMQIEIFAKDLLESVDTIVIHGEISGFQEVILKELFPEEKLLKLSKNEKTWHQFDTLYFPSMVFNTHYHLEALQKTRDFILSLLPPADMSTDSKGIFVDRKFPTPRRRLANGRVVLPILEKRNIQRVFSEDYTAQEQIMLFHKAPVVVGLHGAGFANLLFCKPGASVVIIDYKWPSEMYGLAYVLGLNPIQLLARQVADAKYEAKNPGFQPRLRDFAPNHKQVDAALCTAWMLREKYTATDG</sequence>
<dbReference type="Proteomes" id="UP001348149">
    <property type="component" value="Unassembled WGS sequence"/>
</dbReference>
<feature type="domain" description="Glycosyltransferase 61 catalytic" evidence="4">
    <location>
        <begin position="89"/>
        <end position="266"/>
    </location>
</feature>
<comment type="caution">
    <text evidence="5">The sequence shown here is derived from an EMBL/GenBank/DDBJ whole genome shotgun (WGS) entry which is preliminary data.</text>
</comment>
<name>A0ABU6HJM8_9RHOB</name>
<evidence type="ECO:0000259" key="4">
    <source>
        <dbReference type="Pfam" id="PF04577"/>
    </source>
</evidence>
<protein>
    <submittedName>
        <fullName evidence="5">Glycosyltransferase family 61 protein</fullName>
        <ecNumber evidence="5">2.4.-.-</ecNumber>
    </submittedName>
</protein>
<dbReference type="PANTHER" id="PTHR20961">
    <property type="entry name" value="GLYCOSYLTRANSFERASE"/>
    <property type="match status" value="1"/>
</dbReference>
<evidence type="ECO:0000313" key="6">
    <source>
        <dbReference type="Proteomes" id="UP001348149"/>
    </source>
</evidence>
<dbReference type="EMBL" id="JAYLLH010000026">
    <property type="protein sequence ID" value="MEC3862664.1"/>
    <property type="molecule type" value="Genomic_DNA"/>
</dbReference>
<keyword evidence="3" id="KW-0325">Glycoprotein</keyword>
<gene>
    <name evidence="5" type="ORF">VK792_15340</name>
</gene>
<dbReference type="RefSeq" id="WP_326298604.1">
    <property type="nucleotide sequence ID" value="NZ_JAYLLH010000026.1"/>
</dbReference>
<keyword evidence="6" id="KW-1185">Reference proteome</keyword>
<keyword evidence="2 5" id="KW-0808">Transferase</keyword>
<organism evidence="5 6">
    <name type="scientific">Mesobacterium hydrothermale</name>
    <dbReference type="NCBI Taxonomy" id="3111907"/>
    <lineage>
        <taxon>Bacteria</taxon>
        <taxon>Pseudomonadati</taxon>
        <taxon>Pseudomonadota</taxon>
        <taxon>Alphaproteobacteria</taxon>
        <taxon>Rhodobacterales</taxon>
        <taxon>Roseobacteraceae</taxon>
        <taxon>Mesobacterium</taxon>
    </lineage>
</organism>
<proteinExistence type="predicted"/>
<dbReference type="EC" id="2.4.-.-" evidence="5"/>
<accession>A0ABU6HJM8</accession>
<evidence type="ECO:0000256" key="2">
    <source>
        <dbReference type="ARBA" id="ARBA00022679"/>
    </source>
</evidence>
<evidence type="ECO:0000256" key="1">
    <source>
        <dbReference type="ARBA" id="ARBA00022676"/>
    </source>
</evidence>
<dbReference type="InterPro" id="IPR007657">
    <property type="entry name" value="Glycosyltransferase_61"/>
</dbReference>
<dbReference type="Pfam" id="PF04577">
    <property type="entry name" value="Glyco_transf_61"/>
    <property type="match status" value="1"/>
</dbReference>
<keyword evidence="1 5" id="KW-0328">Glycosyltransferase</keyword>
<reference evidence="5 6" key="1">
    <citation type="submission" date="2024-01" db="EMBL/GenBank/DDBJ databases">
        <title>Mesobacterium rodlantinim sp. nov., isolated from shallow sea hydrothermal systems off Kueishantao Island.</title>
        <authorList>
            <person name="Su Z."/>
            <person name="Tang K."/>
        </authorList>
    </citation>
    <scope>NUCLEOTIDE SEQUENCE [LARGE SCALE GENOMIC DNA]</scope>
    <source>
        <strain evidence="5 6">TK19101</strain>
    </source>
</reference>